<dbReference type="Pfam" id="PF03372">
    <property type="entry name" value="Exo_endo_phos"/>
    <property type="match status" value="1"/>
</dbReference>
<feature type="domain" description="Endonuclease/exonuclease/phosphatase" evidence="2">
    <location>
        <begin position="167"/>
        <end position="403"/>
    </location>
</feature>
<keyword evidence="1" id="KW-0812">Transmembrane</keyword>
<dbReference type="InterPro" id="IPR051916">
    <property type="entry name" value="GPI-anchor_lipid_remodeler"/>
</dbReference>
<evidence type="ECO:0000313" key="3">
    <source>
        <dbReference type="EMBL" id="MBO3269928.1"/>
    </source>
</evidence>
<proteinExistence type="predicted"/>
<dbReference type="CDD" id="cd09084">
    <property type="entry name" value="EEP-2"/>
    <property type="match status" value="1"/>
</dbReference>
<keyword evidence="4" id="KW-1185">Reference proteome</keyword>
<reference evidence="3 4" key="1">
    <citation type="submission" date="2021-03" db="EMBL/GenBank/DDBJ databases">
        <authorList>
            <person name="Kim M.K."/>
        </authorList>
    </citation>
    <scope>NUCLEOTIDE SEQUENCE [LARGE SCALE GENOMIC DNA]</scope>
    <source>
        <strain evidence="3 4">BT507</strain>
    </source>
</reference>
<feature type="transmembrane region" description="Helical" evidence="1">
    <location>
        <begin position="56"/>
        <end position="74"/>
    </location>
</feature>
<keyword evidence="1" id="KW-0472">Membrane</keyword>
<gene>
    <name evidence="3" type="ORF">J4D97_04630</name>
</gene>
<keyword evidence="1" id="KW-1133">Transmembrane helix</keyword>
<dbReference type="Gene3D" id="3.60.10.10">
    <property type="entry name" value="Endonuclease/exonuclease/phosphatase"/>
    <property type="match status" value="1"/>
</dbReference>
<dbReference type="InterPro" id="IPR005135">
    <property type="entry name" value="Endo/exonuclease/phosphatase"/>
</dbReference>
<keyword evidence="3" id="KW-0378">Hydrolase</keyword>
<dbReference type="PANTHER" id="PTHR14859:SF15">
    <property type="entry name" value="ENDONUCLEASE_EXONUCLEASE_PHOSPHATASE DOMAIN-CONTAINING PROTEIN"/>
    <property type="match status" value="1"/>
</dbReference>
<dbReference type="InterPro" id="IPR036691">
    <property type="entry name" value="Endo/exonu/phosph_ase_sf"/>
</dbReference>
<dbReference type="GO" id="GO:0004519">
    <property type="term" value="F:endonuclease activity"/>
    <property type="evidence" value="ECO:0007669"/>
    <property type="project" value="UniProtKB-KW"/>
</dbReference>
<accession>A0ABS3T8F2</accession>
<dbReference type="PANTHER" id="PTHR14859">
    <property type="entry name" value="CALCOFLUOR WHITE HYPERSENSITIVE PROTEIN PRECURSOR"/>
    <property type="match status" value="1"/>
</dbReference>
<organism evidence="3 4">
    <name type="scientific">Hymenobacter defluvii</name>
    <dbReference type="NCBI Taxonomy" id="2054411"/>
    <lineage>
        <taxon>Bacteria</taxon>
        <taxon>Pseudomonadati</taxon>
        <taxon>Bacteroidota</taxon>
        <taxon>Cytophagia</taxon>
        <taxon>Cytophagales</taxon>
        <taxon>Hymenobacteraceae</taxon>
        <taxon>Hymenobacter</taxon>
    </lineage>
</organism>
<dbReference type="RefSeq" id="WP_208306576.1">
    <property type="nucleotide sequence ID" value="NZ_JAGETX010000002.1"/>
</dbReference>
<keyword evidence="3" id="KW-0540">Nuclease</keyword>
<evidence type="ECO:0000256" key="1">
    <source>
        <dbReference type="SAM" id="Phobius"/>
    </source>
</evidence>
<sequence>MPKDQACSASAVANPPRNPTFASGPALPAQACFSADFRGLCHAVVPVRRSFAFKSTLLIILWVLVAIACMQVPARTFWPAAFGALTLPVALGFNVGALFYWLLRSWRVAALPLLVAVLTWPHFQRGLALHPLHVVPPTSAPGQLVRVLSANVRIFNVYPQLRDAGLTSSRRLIEWVATNPADIICLQEFYNEPKATQDGDVFNAVRRIGPAQGREVFVSKSLTNSIGAEFGLAIFSRFPIVNRGTISFGKLTQNHAMFADLRLPSGDTVRVFNFHLQSMSMEERDIVDSYSSKAGFKQKGRGLLARFRRGMVARSVQIDSLTRRFDRSPYPLLLCADLNDLPYSYSYDQLADRYQNAWASIGNGVGATYNGRIPFVRIDNQFVSDEWTIDDVQVHREIPYSDHFPLTARYRLHVSTPSK</sequence>
<dbReference type="SUPFAM" id="SSF56219">
    <property type="entry name" value="DNase I-like"/>
    <property type="match status" value="1"/>
</dbReference>
<dbReference type="Proteomes" id="UP000670527">
    <property type="component" value="Unassembled WGS sequence"/>
</dbReference>
<protein>
    <submittedName>
        <fullName evidence="3">Endonuclease/exonuclease/phosphatase family protein</fullName>
    </submittedName>
</protein>
<evidence type="ECO:0000259" key="2">
    <source>
        <dbReference type="Pfam" id="PF03372"/>
    </source>
</evidence>
<name>A0ABS3T8F2_9BACT</name>
<feature type="transmembrane region" description="Helical" evidence="1">
    <location>
        <begin position="80"/>
        <end position="103"/>
    </location>
</feature>
<comment type="caution">
    <text evidence="3">The sequence shown here is derived from an EMBL/GenBank/DDBJ whole genome shotgun (WGS) entry which is preliminary data.</text>
</comment>
<evidence type="ECO:0000313" key="4">
    <source>
        <dbReference type="Proteomes" id="UP000670527"/>
    </source>
</evidence>
<keyword evidence="3" id="KW-0255">Endonuclease</keyword>
<dbReference type="EMBL" id="JAGETX010000002">
    <property type="protein sequence ID" value="MBO3269928.1"/>
    <property type="molecule type" value="Genomic_DNA"/>
</dbReference>